<evidence type="ECO:0000256" key="4">
    <source>
        <dbReference type="ARBA" id="ARBA00022478"/>
    </source>
</evidence>
<dbReference type="GO" id="GO:0003899">
    <property type="term" value="F:DNA-directed RNA polymerase activity"/>
    <property type="evidence" value="ECO:0007669"/>
    <property type="project" value="UniProtKB-UniRule"/>
</dbReference>
<dbReference type="PANTHER" id="PTHR34476:SF1">
    <property type="entry name" value="DNA-DIRECTED RNA POLYMERASE SUBUNIT OMEGA"/>
    <property type="match status" value="1"/>
</dbReference>
<evidence type="ECO:0000256" key="7">
    <source>
        <dbReference type="ARBA" id="ARBA00023163"/>
    </source>
</evidence>
<dbReference type="SMART" id="SM01409">
    <property type="entry name" value="RNA_pol_Rpb6"/>
    <property type="match status" value="1"/>
</dbReference>
<evidence type="ECO:0000313" key="13">
    <source>
        <dbReference type="Proteomes" id="UP000222056"/>
    </source>
</evidence>
<dbReference type="NCBIfam" id="TIGR00690">
    <property type="entry name" value="rpoZ"/>
    <property type="match status" value="1"/>
</dbReference>
<keyword evidence="6 11" id="KW-0548">Nucleotidyltransferase</keyword>
<dbReference type="RefSeq" id="WP_093117960.1">
    <property type="nucleotide sequence ID" value="NZ_FNWJ01000002.1"/>
</dbReference>
<keyword evidence="5 11" id="KW-0808">Transferase</keyword>
<keyword evidence="13" id="KW-1185">Reference proteome</keyword>
<dbReference type="OrthoDB" id="8481372at2"/>
<dbReference type="PANTHER" id="PTHR34476">
    <property type="entry name" value="DNA-DIRECTED RNA POLYMERASE SUBUNIT OMEGA"/>
    <property type="match status" value="1"/>
</dbReference>
<dbReference type="Proteomes" id="UP000222056">
    <property type="component" value="Unassembled WGS sequence"/>
</dbReference>
<dbReference type="EC" id="2.7.7.6" evidence="2 11"/>
<dbReference type="Pfam" id="PF01192">
    <property type="entry name" value="RNA_pol_Rpb6"/>
    <property type="match status" value="1"/>
</dbReference>
<dbReference type="SUPFAM" id="SSF63562">
    <property type="entry name" value="RPB6/omega subunit-like"/>
    <property type="match status" value="1"/>
</dbReference>
<evidence type="ECO:0000256" key="3">
    <source>
        <dbReference type="ARBA" id="ARBA00013725"/>
    </source>
</evidence>
<keyword evidence="7 11" id="KW-0804">Transcription</keyword>
<sequence length="75" mass="8646">MIRPRLDKILEHVDSTYAAVIVAARRARQINSYYHNLGEGTFDEYPPPMVESSSGNYLQIALEELAAGKLRYRYR</sequence>
<name>A0A1H6FWZ3_THEAL</name>
<evidence type="ECO:0000256" key="6">
    <source>
        <dbReference type="ARBA" id="ARBA00022695"/>
    </source>
</evidence>
<dbReference type="GO" id="GO:0006351">
    <property type="term" value="P:DNA-templated transcription"/>
    <property type="evidence" value="ECO:0007669"/>
    <property type="project" value="UniProtKB-UniRule"/>
</dbReference>
<reference evidence="13" key="1">
    <citation type="submission" date="2016-10" db="EMBL/GenBank/DDBJ databases">
        <authorList>
            <person name="Varghese N."/>
            <person name="Submissions S."/>
        </authorList>
    </citation>
    <scope>NUCLEOTIDE SEQUENCE [LARGE SCALE GENOMIC DNA]</scope>
    <source>
        <strain evidence="13">ATCC 35263</strain>
    </source>
</reference>
<dbReference type="InterPro" id="IPR006110">
    <property type="entry name" value="Pol_omega/Rpo6/RPB6"/>
</dbReference>
<dbReference type="EMBL" id="FNWJ01000002">
    <property type="protein sequence ID" value="SEH14324.1"/>
    <property type="molecule type" value="Genomic_DNA"/>
</dbReference>
<evidence type="ECO:0000256" key="1">
    <source>
        <dbReference type="ARBA" id="ARBA00006711"/>
    </source>
</evidence>
<keyword evidence="4 11" id="KW-0240">DNA-directed RNA polymerase</keyword>
<evidence type="ECO:0000256" key="10">
    <source>
        <dbReference type="ARBA" id="ARBA00048552"/>
    </source>
</evidence>
<comment type="subunit">
    <text evidence="8 11">The RNAP catalytic core consists of 2 alpha, 1 beta, 1 beta' and 1 omega subunit. When a sigma factor is associated with the core the holoenzyme is formed, which can initiate transcription.</text>
</comment>
<dbReference type="GO" id="GO:0000428">
    <property type="term" value="C:DNA-directed RNA polymerase complex"/>
    <property type="evidence" value="ECO:0007669"/>
    <property type="project" value="UniProtKB-KW"/>
</dbReference>
<dbReference type="InterPro" id="IPR036161">
    <property type="entry name" value="RPB6/omega-like_sf"/>
</dbReference>
<accession>A0A1H6FWZ3</accession>
<dbReference type="GO" id="GO:0003677">
    <property type="term" value="F:DNA binding"/>
    <property type="evidence" value="ECO:0007669"/>
    <property type="project" value="UniProtKB-UniRule"/>
</dbReference>
<dbReference type="HAMAP" id="MF_00366">
    <property type="entry name" value="RNApol_bact_RpoZ"/>
    <property type="match status" value="1"/>
</dbReference>
<gene>
    <name evidence="11" type="primary">rpoZ</name>
    <name evidence="12" type="ORF">SAMN02745716_1598</name>
</gene>
<evidence type="ECO:0000313" key="12">
    <source>
        <dbReference type="EMBL" id="SEH14324.1"/>
    </source>
</evidence>
<evidence type="ECO:0000256" key="8">
    <source>
        <dbReference type="ARBA" id="ARBA00025935"/>
    </source>
</evidence>
<comment type="catalytic activity">
    <reaction evidence="10 11">
        <text>RNA(n) + a ribonucleoside 5'-triphosphate = RNA(n+1) + diphosphate</text>
        <dbReference type="Rhea" id="RHEA:21248"/>
        <dbReference type="Rhea" id="RHEA-COMP:14527"/>
        <dbReference type="Rhea" id="RHEA-COMP:17342"/>
        <dbReference type="ChEBI" id="CHEBI:33019"/>
        <dbReference type="ChEBI" id="CHEBI:61557"/>
        <dbReference type="ChEBI" id="CHEBI:140395"/>
        <dbReference type="EC" id="2.7.7.6"/>
    </reaction>
</comment>
<comment type="function">
    <text evidence="11">Promotes RNA polymerase assembly. Latches the N- and C-terminal regions of the beta' subunit thereby facilitating its interaction with the beta and alpha subunits.</text>
</comment>
<dbReference type="AlphaFoldDB" id="A0A1H6FWZ3"/>
<dbReference type="InterPro" id="IPR003716">
    <property type="entry name" value="DNA-dir_RNA_pol_omega"/>
</dbReference>
<dbReference type="Gene3D" id="3.90.940.10">
    <property type="match status" value="1"/>
</dbReference>
<protein>
    <recommendedName>
        <fullName evidence="3 11">DNA-directed RNA polymerase subunit omega</fullName>
        <shortName evidence="11">RNAP omega subunit</shortName>
        <ecNumber evidence="2 11">2.7.7.6</ecNumber>
    </recommendedName>
    <alternativeName>
        <fullName evidence="11">RNA polymerase omega subunit</fullName>
    </alternativeName>
    <alternativeName>
        <fullName evidence="9 11">Transcriptase subunit omega</fullName>
    </alternativeName>
</protein>
<evidence type="ECO:0000256" key="11">
    <source>
        <dbReference type="HAMAP-Rule" id="MF_00366"/>
    </source>
</evidence>
<dbReference type="STRING" id="29539.SAMN02745716_1598"/>
<evidence type="ECO:0000256" key="2">
    <source>
        <dbReference type="ARBA" id="ARBA00012418"/>
    </source>
</evidence>
<evidence type="ECO:0000256" key="5">
    <source>
        <dbReference type="ARBA" id="ARBA00022679"/>
    </source>
</evidence>
<proteinExistence type="inferred from homology"/>
<organism evidence="12 13">
    <name type="scientific">Thermoleophilum album</name>
    <dbReference type="NCBI Taxonomy" id="29539"/>
    <lineage>
        <taxon>Bacteria</taxon>
        <taxon>Bacillati</taxon>
        <taxon>Actinomycetota</taxon>
        <taxon>Thermoleophilia</taxon>
        <taxon>Thermoleophilales</taxon>
        <taxon>Thermoleophilaceae</taxon>
        <taxon>Thermoleophilum</taxon>
    </lineage>
</organism>
<evidence type="ECO:0000256" key="9">
    <source>
        <dbReference type="ARBA" id="ARBA00029924"/>
    </source>
</evidence>
<comment type="similarity">
    <text evidence="1 11">Belongs to the RNA polymerase subunit omega family.</text>
</comment>